<protein>
    <submittedName>
        <fullName evidence="2">Uncharacterized protein</fullName>
    </submittedName>
</protein>
<organism evidence="2">
    <name type="scientific">marine sediment metagenome</name>
    <dbReference type="NCBI Taxonomy" id="412755"/>
    <lineage>
        <taxon>unclassified sequences</taxon>
        <taxon>metagenomes</taxon>
        <taxon>ecological metagenomes</taxon>
    </lineage>
</organism>
<evidence type="ECO:0000256" key="1">
    <source>
        <dbReference type="SAM" id="Phobius"/>
    </source>
</evidence>
<name>A0A0F9LRS7_9ZZZZ</name>
<keyword evidence="1" id="KW-1133">Transmembrane helix</keyword>
<dbReference type="EMBL" id="LAZR01005701">
    <property type="protein sequence ID" value="KKM97839.1"/>
    <property type="molecule type" value="Genomic_DNA"/>
</dbReference>
<dbReference type="AlphaFoldDB" id="A0A0F9LRS7"/>
<proteinExistence type="predicted"/>
<reference evidence="2" key="1">
    <citation type="journal article" date="2015" name="Nature">
        <title>Complex archaea that bridge the gap between prokaryotes and eukaryotes.</title>
        <authorList>
            <person name="Spang A."/>
            <person name="Saw J.H."/>
            <person name="Jorgensen S.L."/>
            <person name="Zaremba-Niedzwiedzka K."/>
            <person name="Martijn J."/>
            <person name="Lind A.E."/>
            <person name="van Eijk R."/>
            <person name="Schleper C."/>
            <person name="Guy L."/>
            <person name="Ettema T.J."/>
        </authorList>
    </citation>
    <scope>NUCLEOTIDE SEQUENCE</scope>
</reference>
<sequence length="71" mass="8598">MNKIIKILKLFIKIPFFIIFMILFGFSKSSKEYKNYINKVKKEKEWQLCKGNLNDEFISAEEYWKIKLNGD</sequence>
<feature type="transmembrane region" description="Helical" evidence="1">
    <location>
        <begin position="7"/>
        <end position="26"/>
    </location>
</feature>
<keyword evidence="1" id="KW-0812">Transmembrane</keyword>
<accession>A0A0F9LRS7</accession>
<evidence type="ECO:0000313" key="2">
    <source>
        <dbReference type="EMBL" id="KKM97839.1"/>
    </source>
</evidence>
<gene>
    <name evidence="2" type="ORF">LCGC14_1163950</name>
</gene>
<keyword evidence="1" id="KW-0472">Membrane</keyword>
<comment type="caution">
    <text evidence="2">The sequence shown here is derived from an EMBL/GenBank/DDBJ whole genome shotgun (WGS) entry which is preliminary data.</text>
</comment>